<comment type="caution">
    <text evidence="1">The sequence shown here is derived from an EMBL/GenBank/DDBJ whole genome shotgun (WGS) entry which is preliminary data.</text>
</comment>
<protein>
    <submittedName>
        <fullName evidence="1">Zinc-binding protein</fullName>
    </submittedName>
</protein>
<dbReference type="Proteomes" id="UP000603602">
    <property type="component" value="Unassembled WGS sequence"/>
</dbReference>
<organism evidence="1 2">
    <name type="scientific">Thauera sedimentorum</name>
    <dbReference type="NCBI Taxonomy" id="2767595"/>
    <lineage>
        <taxon>Bacteria</taxon>
        <taxon>Pseudomonadati</taxon>
        <taxon>Pseudomonadota</taxon>
        <taxon>Betaproteobacteria</taxon>
        <taxon>Rhodocyclales</taxon>
        <taxon>Zoogloeaceae</taxon>
        <taxon>Thauera</taxon>
    </lineage>
</organism>
<dbReference type="RefSeq" id="WP_187716901.1">
    <property type="nucleotide sequence ID" value="NZ_JACTAH010000001.1"/>
</dbReference>
<dbReference type="PIRSF" id="PIRSF037181">
    <property type="entry name" value="DGC"/>
    <property type="match status" value="1"/>
</dbReference>
<evidence type="ECO:0000313" key="2">
    <source>
        <dbReference type="Proteomes" id="UP000603602"/>
    </source>
</evidence>
<dbReference type="Pfam" id="PF08859">
    <property type="entry name" value="DGC"/>
    <property type="match status" value="1"/>
</dbReference>
<name>A0ABR9B7V3_9RHOO</name>
<evidence type="ECO:0000313" key="1">
    <source>
        <dbReference type="EMBL" id="MBD8502103.1"/>
    </source>
</evidence>
<dbReference type="InterPro" id="IPR014958">
    <property type="entry name" value="DGC"/>
</dbReference>
<keyword evidence="2" id="KW-1185">Reference proteome</keyword>
<dbReference type="EMBL" id="JACYTO010000001">
    <property type="protein sequence ID" value="MBD8502103.1"/>
    <property type="molecule type" value="Genomic_DNA"/>
</dbReference>
<gene>
    <name evidence="1" type="ORF">IFO67_04350</name>
</gene>
<proteinExistence type="predicted"/>
<accession>A0ABR9B7V3</accession>
<reference evidence="2" key="1">
    <citation type="submission" date="2023-07" db="EMBL/GenBank/DDBJ databases">
        <title>Thauera sp. CAU 1555 isolated from sand of Yaerae Beach.</title>
        <authorList>
            <person name="Kim W."/>
        </authorList>
    </citation>
    <scope>NUCLEOTIDE SEQUENCE [LARGE SCALE GENOMIC DNA]</scope>
    <source>
        <strain evidence="2">CAU 1555</strain>
    </source>
</reference>
<sequence length="141" mass="14362">MTPPASRPARPKPPLVYSCSGCSSAAQLANRLALDLDALGVAEMSCIAGIGGKVPALLKIAHSGRPILALDGCVLACVRETLATEGIVPAEHVRLDLLGVKKRKKTGFDPAQATALLPALADTARRLGAPCAGGRDGDDTA</sequence>